<gene>
    <name evidence="3" type="ORF">MTR65_14545</name>
</gene>
<protein>
    <submittedName>
        <fullName evidence="3">DUF1838 domain-containing protein</fullName>
    </submittedName>
</protein>
<dbReference type="EMBL" id="JALHAT010000028">
    <property type="protein sequence ID" value="MCJ1961911.1"/>
    <property type="molecule type" value="Genomic_DNA"/>
</dbReference>
<evidence type="ECO:0000313" key="3">
    <source>
        <dbReference type="EMBL" id="MCJ1961911.1"/>
    </source>
</evidence>
<sequence>MDDMKFSRRQSLGMAGLGAGLASGLVAAPSLAQAATGAKGPSPKTPAFKTKIDFKDPEWNRDTYVRIDADIDPTKEKVGWLKGKVYGVRPNEPVRQLFINEGFSVVRSVRQEDGSYRRLLREIVFYRDIETGKLIDKWYNPYTDETVDVVPIANDPFNFTISQWAPEPPSYGGLNKDKPPRKPFLMEWEEGPNDTLILRSDIDMMYPNGLTPDKWVRESSGAFNRVSEHFIYTVNRKDVLNPNVTHIQHVGAWSRVTPWLPWMLMGQAEGHINYFNNFTTAEDGIAGLPDDLVAAARNMGEKWLHAPESDYGPSLSSIENYIHDHEPAPVPEGWEPPKAPAAPQPLQRGGQ</sequence>
<evidence type="ECO:0000256" key="1">
    <source>
        <dbReference type="SAM" id="MobiDB-lite"/>
    </source>
</evidence>
<dbReference type="InterPro" id="IPR006311">
    <property type="entry name" value="TAT_signal"/>
</dbReference>
<dbReference type="Pfam" id="PF08894">
    <property type="entry name" value="DUF1838"/>
    <property type="match status" value="1"/>
</dbReference>
<reference evidence="3" key="1">
    <citation type="submission" date="2022-03" db="EMBL/GenBank/DDBJ databases">
        <title>Identification of a novel bacterium isolated from mangrove sediments.</title>
        <authorList>
            <person name="Pan X."/>
        </authorList>
    </citation>
    <scope>NUCLEOTIDE SEQUENCE</scope>
    <source>
        <strain evidence="3">B2637</strain>
    </source>
</reference>
<feature type="signal peptide" evidence="2">
    <location>
        <begin position="1"/>
        <end position="34"/>
    </location>
</feature>
<keyword evidence="2" id="KW-0732">Signal</keyword>
<evidence type="ECO:0000313" key="4">
    <source>
        <dbReference type="Proteomes" id="UP001162802"/>
    </source>
</evidence>
<keyword evidence="4" id="KW-1185">Reference proteome</keyword>
<accession>A0ABT0AFE9</accession>
<dbReference type="RefSeq" id="WP_226638510.1">
    <property type="nucleotide sequence ID" value="NZ_JALHAT010000028.1"/>
</dbReference>
<dbReference type="PROSITE" id="PS51318">
    <property type="entry name" value="TAT"/>
    <property type="match status" value="1"/>
</dbReference>
<dbReference type="Proteomes" id="UP001162802">
    <property type="component" value="Unassembled WGS sequence"/>
</dbReference>
<organism evidence="3 4">
    <name type="scientific">Novosphingobium mangrovi</name>
    <name type="common">ex Hu et al. 2023</name>
    <dbReference type="NCBI Taxonomy" id="2930094"/>
    <lineage>
        <taxon>Bacteria</taxon>
        <taxon>Pseudomonadati</taxon>
        <taxon>Pseudomonadota</taxon>
        <taxon>Alphaproteobacteria</taxon>
        <taxon>Sphingomonadales</taxon>
        <taxon>Sphingomonadaceae</taxon>
        <taxon>Novosphingobium</taxon>
    </lineage>
</organism>
<feature type="chain" id="PRO_5047174722" evidence="2">
    <location>
        <begin position="35"/>
        <end position="351"/>
    </location>
</feature>
<dbReference type="InterPro" id="IPR014990">
    <property type="entry name" value="DUF1838"/>
</dbReference>
<evidence type="ECO:0000256" key="2">
    <source>
        <dbReference type="SAM" id="SignalP"/>
    </source>
</evidence>
<name>A0ABT0AFE9_9SPHN</name>
<comment type="caution">
    <text evidence="3">The sequence shown here is derived from an EMBL/GenBank/DDBJ whole genome shotgun (WGS) entry which is preliminary data.</text>
</comment>
<proteinExistence type="predicted"/>
<feature type="region of interest" description="Disordered" evidence="1">
    <location>
        <begin position="324"/>
        <end position="351"/>
    </location>
</feature>